<evidence type="ECO:0000313" key="2">
    <source>
        <dbReference type="EMBL" id="KIM26929.1"/>
    </source>
</evidence>
<evidence type="ECO:0000313" key="3">
    <source>
        <dbReference type="Proteomes" id="UP000054097"/>
    </source>
</evidence>
<feature type="region of interest" description="Disordered" evidence="1">
    <location>
        <begin position="25"/>
        <end position="58"/>
    </location>
</feature>
<organism evidence="2 3">
    <name type="scientific">Serendipita vermifera MAFF 305830</name>
    <dbReference type="NCBI Taxonomy" id="933852"/>
    <lineage>
        <taxon>Eukaryota</taxon>
        <taxon>Fungi</taxon>
        <taxon>Dikarya</taxon>
        <taxon>Basidiomycota</taxon>
        <taxon>Agaricomycotina</taxon>
        <taxon>Agaricomycetes</taxon>
        <taxon>Sebacinales</taxon>
        <taxon>Serendipitaceae</taxon>
        <taxon>Serendipita</taxon>
    </lineage>
</organism>
<sequence length="162" mass="17469">MITEKSTAIPDAAPPSYHIVVDGQAQAKDAYPEDRKSLAASEAPPYASSSTDRKGAPMTEFECTQSGGHVIQTKYFTPGGPMALATAVALAMWNRKPVICERCFKDLYEADLKEIWERMLASGACGEKAKHDWPTKECDGAGFYDRRCGKGKEREGGSGSGA</sequence>
<dbReference type="EMBL" id="KN824302">
    <property type="protein sequence ID" value="KIM26929.1"/>
    <property type="molecule type" value="Genomic_DNA"/>
</dbReference>
<keyword evidence="3" id="KW-1185">Reference proteome</keyword>
<dbReference type="Proteomes" id="UP000054097">
    <property type="component" value="Unassembled WGS sequence"/>
</dbReference>
<proteinExistence type="predicted"/>
<dbReference type="AlphaFoldDB" id="A0A0C3B401"/>
<protein>
    <submittedName>
        <fullName evidence="2">Uncharacterized protein</fullName>
    </submittedName>
</protein>
<gene>
    <name evidence="2" type="ORF">M408DRAFT_24952</name>
</gene>
<evidence type="ECO:0000256" key="1">
    <source>
        <dbReference type="SAM" id="MobiDB-lite"/>
    </source>
</evidence>
<name>A0A0C3B401_SERVB</name>
<reference evidence="3" key="2">
    <citation type="submission" date="2015-01" db="EMBL/GenBank/DDBJ databases">
        <title>Evolutionary Origins and Diversification of the Mycorrhizal Mutualists.</title>
        <authorList>
            <consortium name="DOE Joint Genome Institute"/>
            <consortium name="Mycorrhizal Genomics Consortium"/>
            <person name="Kohler A."/>
            <person name="Kuo A."/>
            <person name="Nagy L.G."/>
            <person name="Floudas D."/>
            <person name="Copeland A."/>
            <person name="Barry K.W."/>
            <person name="Cichocki N."/>
            <person name="Veneault-Fourrey C."/>
            <person name="LaButti K."/>
            <person name="Lindquist E.A."/>
            <person name="Lipzen A."/>
            <person name="Lundell T."/>
            <person name="Morin E."/>
            <person name="Murat C."/>
            <person name="Riley R."/>
            <person name="Ohm R."/>
            <person name="Sun H."/>
            <person name="Tunlid A."/>
            <person name="Henrissat B."/>
            <person name="Grigoriev I.V."/>
            <person name="Hibbett D.S."/>
            <person name="Martin F."/>
        </authorList>
    </citation>
    <scope>NUCLEOTIDE SEQUENCE [LARGE SCALE GENOMIC DNA]</scope>
    <source>
        <strain evidence="3">MAFF 305830</strain>
    </source>
</reference>
<reference evidence="2 3" key="1">
    <citation type="submission" date="2014-04" db="EMBL/GenBank/DDBJ databases">
        <authorList>
            <consortium name="DOE Joint Genome Institute"/>
            <person name="Kuo A."/>
            <person name="Zuccaro A."/>
            <person name="Kohler A."/>
            <person name="Nagy L.G."/>
            <person name="Floudas D."/>
            <person name="Copeland A."/>
            <person name="Barry K.W."/>
            <person name="Cichocki N."/>
            <person name="Veneault-Fourrey C."/>
            <person name="LaButti K."/>
            <person name="Lindquist E.A."/>
            <person name="Lipzen A."/>
            <person name="Lundell T."/>
            <person name="Morin E."/>
            <person name="Murat C."/>
            <person name="Sun H."/>
            <person name="Tunlid A."/>
            <person name="Henrissat B."/>
            <person name="Grigoriev I.V."/>
            <person name="Hibbett D.S."/>
            <person name="Martin F."/>
            <person name="Nordberg H.P."/>
            <person name="Cantor M.N."/>
            <person name="Hua S.X."/>
        </authorList>
    </citation>
    <scope>NUCLEOTIDE SEQUENCE [LARGE SCALE GENOMIC DNA]</scope>
    <source>
        <strain evidence="2 3">MAFF 305830</strain>
    </source>
</reference>
<dbReference type="HOGENOM" id="CLU_1636441_0_0_1"/>
<accession>A0A0C3B401</accession>
<feature type="compositionally biased region" description="Low complexity" evidence="1">
    <location>
        <begin position="38"/>
        <end position="50"/>
    </location>
</feature>